<feature type="binding site" evidence="6">
    <location>
        <position position="168"/>
    </location>
    <ligand>
        <name>a divalent metal cation</name>
        <dbReference type="ChEBI" id="CHEBI:60240"/>
        <label>2</label>
        <note>catalytic</note>
    </ligand>
</feature>
<dbReference type="GO" id="GO:0004239">
    <property type="term" value="F:initiator methionyl aminopeptidase activity"/>
    <property type="evidence" value="ECO:0007669"/>
    <property type="project" value="UniProtKB-EC"/>
</dbReference>
<feature type="binding site" evidence="6">
    <location>
        <position position="94"/>
    </location>
    <ligand>
        <name>a divalent metal cation</name>
        <dbReference type="ChEBI" id="CHEBI:60240"/>
        <label>1</label>
    </ligand>
</feature>
<organism evidence="9 10">
    <name type="scientific">Cyclobacterium plantarum</name>
    <dbReference type="NCBI Taxonomy" id="2716263"/>
    <lineage>
        <taxon>Bacteria</taxon>
        <taxon>Pseudomonadati</taxon>
        <taxon>Bacteroidota</taxon>
        <taxon>Cytophagia</taxon>
        <taxon>Cytophagales</taxon>
        <taxon>Cyclobacteriaceae</taxon>
        <taxon>Cyclobacterium</taxon>
    </lineage>
</organism>
<dbReference type="EC" id="3.4.11.18" evidence="6 7"/>
<evidence type="ECO:0000256" key="1">
    <source>
        <dbReference type="ARBA" id="ARBA00002521"/>
    </source>
</evidence>
<dbReference type="EMBL" id="JAANYN010000001">
    <property type="protein sequence ID" value="NHE55779.1"/>
    <property type="molecule type" value="Genomic_DNA"/>
</dbReference>
<evidence type="ECO:0000259" key="8">
    <source>
        <dbReference type="Pfam" id="PF00557"/>
    </source>
</evidence>
<dbReference type="RefSeq" id="WP_166142975.1">
    <property type="nucleotide sequence ID" value="NZ_JAANYN010000001.1"/>
</dbReference>
<gene>
    <name evidence="6 9" type="primary">map</name>
    <name evidence="9" type="ORF">G9Q97_03010</name>
</gene>
<feature type="binding site" evidence="6">
    <location>
        <position position="105"/>
    </location>
    <ligand>
        <name>a divalent metal cation</name>
        <dbReference type="ChEBI" id="CHEBI:60240"/>
        <label>2</label>
        <note>catalytic</note>
    </ligand>
</feature>
<dbReference type="Gene3D" id="3.90.230.10">
    <property type="entry name" value="Creatinase/methionine aminopeptidase superfamily"/>
    <property type="match status" value="1"/>
</dbReference>
<dbReference type="NCBIfam" id="TIGR00500">
    <property type="entry name" value="met_pdase_I"/>
    <property type="match status" value="1"/>
</dbReference>
<keyword evidence="4 6" id="KW-0479">Metal-binding</keyword>
<evidence type="ECO:0000256" key="3">
    <source>
        <dbReference type="ARBA" id="ARBA00022670"/>
    </source>
</evidence>
<evidence type="ECO:0000256" key="2">
    <source>
        <dbReference type="ARBA" id="ARBA00022438"/>
    </source>
</evidence>
<comment type="function">
    <text evidence="1 6">Removes the N-terminal methionine from nascent proteins. The N-terminal methionine is often cleaved when the second residue in the primary sequence is small and uncharged (Met-Ala-, Cys, Gly, Pro, Ser, Thr, or Val). Requires deformylation of the N(alpha)-formylated initiator methionine before it can be hydrolyzed.</text>
</comment>
<feature type="binding site" evidence="6">
    <location>
        <position position="175"/>
    </location>
    <ligand>
        <name>substrate</name>
    </ligand>
</feature>
<evidence type="ECO:0000256" key="7">
    <source>
        <dbReference type="RuleBase" id="RU003653"/>
    </source>
</evidence>
<keyword evidence="2 6" id="KW-0031">Aminopeptidase</keyword>
<dbReference type="PRINTS" id="PR00599">
    <property type="entry name" value="MAPEPTIDASE"/>
</dbReference>
<keyword evidence="3 6" id="KW-0645">Protease</keyword>
<name>A0ABX0H2C2_9BACT</name>
<evidence type="ECO:0000313" key="9">
    <source>
        <dbReference type="EMBL" id="NHE55779.1"/>
    </source>
</evidence>
<dbReference type="InterPro" id="IPR001714">
    <property type="entry name" value="Pept_M24_MAP"/>
</dbReference>
<sequence length="259" mass="28168">MSITKESELTGMKRISEVVGSTLKLMRAHAKPGMSTKELDDYGAEILKSYGAKSAPYETYGFPGYTCISTNKEIAHGIPSGDKILKEGDLINIDVSAELNGFWSDNGGSFVLGRDIHNHQPLVDASNDILHKAVHTIRGGMKIADLGHFIETAAKKSGFKVIKNLSGHGVGRNLHEAPDNILNYRVKTNKERFKKNTTVAVETFIATTSTFAVEQGDGWTLVGNKGGFVAQHEHTILITDALPVILTSFNEIGQWSQAN</sequence>
<proteinExistence type="inferred from homology"/>
<feature type="binding site" evidence="6">
    <location>
        <position position="105"/>
    </location>
    <ligand>
        <name>a divalent metal cation</name>
        <dbReference type="ChEBI" id="CHEBI:60240"/>
        <label>1</label>
    </ligand>
</feature>
<feature type="domain" description="Peptidase M24" evidence="8">
    <location>
        <begin position="11"/>
        <end position="240"/>
    </location>
</feature>
<evidence type="ECO:0000256" key="5">
    <source>
        <dbReference type="ARBA" id="ARBA00022801"/>
    </source>
</evidence>
<comment type="similarity">
    <text evidence="6">Belongs to the peptidase M24A family. Methionine aminopeptidase type 1 subfamily.</text>
</comment>
<dbReference type="CDD" id="cd01086">
    <property type="entry name" value="MetAP1"/>
    <property type="match status" value="1"/>
</dbReference>
<comment type="caution">
    <text evidence="9">The sequence shown here is derived from an EMBL/GenBank/DDBJ whole genome shotgun (WGS) entry which is preliminary data.</text>
</comment>
<dbReference type="PANTHER" id="PTHR43330:SF13">
    <property type="entry name" value="METHIONINE AMINOPEPTIDASE 2"/>
    <property type="match status" value="1"/>
</dbReference>
<dbReference type="InterPro" id="IPR000994">
    <property type="entry name" value="Pept_M24"/>
</dbReference>
<keyword evidence="5 6" id="KW-0378">Hydrolase</keyword>
<accession>A0ABX0H2C2</accession>
<dbReference type="HAMAP" id="MF_01974">
    <property type="entry name" value="MetAP_1"/>
    <property type="match status" value="1"/>
</dbReference>
<dbReference type="Proteomes" id="UP000649799">
    <property type="component" value="Unassembled WGS sequence"/>
</dbReference>
<dbReference type="InterPro" id="IPR036005">
    <property type="entry name" value="Creatinase/aminopeptidase-like"/>
</dbReference>
<reference evidence="9 10" key="1">
    <citation type="submission" date="2020-03" db="EMBL/GenBank/DDBJ databases">
        <title>Cyclobacterium plantarum sp. nov., a marine bacterium isolated from a coastal-marine wetland.</title>
        <authorList>
            <person name="Sanchez-Porro C."/>
            <person name="Ventosa A."/>
            <person name="Amoozegar M."/>
        </authorList>
    </citation>
    <scope>NUCLEOTIDE SEQUENCE [LARGE SCALE GENOMIC DNA]</scope>
    <source>
        <strain evidence="9 10">GBPx2</strain>
    </source>
</reference>
<feature type="binding site" evidence="6">
    <location>
        <position position="76"/>
    </location>
    <ligand>
        <name>substrate</name>
    </ligand>
</feature>
<comment type="cofactor">
    <cofactor evidence="6">
        <name>Co(2+)</name>
        <dbReference type="ChEBI" id="CHEBI:48828"/>
    </cofactor>
    <cofactor evidence="6">
        <name>Zn(2+)</name>
        <dbReference type="ChEBI" id="CHEBI:29105"/>
    </cofactor>
    <cofactor evidence="6">
        <name>Mn(2+)</name>
        <dbReference type="ChEBI" id="CHEBI:29035"/>
    </cofactor>
    <cofactor evidence="6">
        <name>Fe(2+)</name>
        <dbReference type="ChEBI" id="CHEBI:29033"/>
    </cofactor>
    <text evidence="6">Binds 2 divalent metal cations per subunit. Has a high-affinity and a low affinity metal-binding site. The true nature of the physiological cofactor is under debate. The enzyme is active with cobalt, zinc, manganese or divalent iron ions. Most likely, methionine aminopeptidases function as mononuclear Fe(2+)-metalloproteases under physiological conditions, and the catalytically relevant metal-binding site has been assigned to the histidine-containing high-affinity site.</text>
</comment>
<evidence type="ECO:0000256" key="4">
    <source>
        <dbReference type="ARBA" id="ARBA00022723"/>
    </source>
</evidence>
<dbReference type="Pfam" id="PF00557">
    <property type="entry name" value="Peptidase_M24"/>
    <property type="match status" value="1"/>
</dbReference>
<keyword evidence="10" id="KW-1185">Reference proteome</keyword>
<evidence type="ECO:0000256" key="6">
    <source>
        <dbReference type="HAMAP-Rule" id="MF_01974"/>
    </source>
</evidence>
<comment type="subunit">
    <text evidence="6">Monomer.</text>
</comment>
<feature type="binding site" evidence="6">
    <location>
        <position position="233"/>
    </location>
    <ligand>
        <name>a divalent metal cation</name>
        <dbReference type="ChEBI" id="CHEBI:60240"/>
        <label>1</label>
    </ligand>
</feature>
<comment type="catalytic activity">
    <reaction evidence="6 7">
        <text>Release of N-terminal amino acids, preferentially methionine, from peptides and arylamides.</text>
        <dbReference type="EC" id="3.4.11.18"/>
    </reaction>
</comment>
<dbReference type="PANTHER" id="PTHR43330">
    <property type="entry name" value="METHIONINE AMINOPEPTIDASE"/>
    <property type="match status" value="1"/>
</dbReference>
<dbReference type="SUPFAM" id="SSF55920">
    <property type="entry name" value="Creatinase/aminopeptidase"/>
    <property type="match status" value="1"/>
</dbReference>
<protein>
    <recommendedName>
        <fullName evidence="6 7">Methionine aminopeptidase</fullName>
        <shortName evidence="6">MAP</shortName>
        <shortName evidence="6">MetAP</shortName>
        <ecNumber evidence="6 7">3.4.11.18</ecNumber>
    </recommendedName>
    <alternativeName>
        <fullName evidence="6">Peptidase M</fullName>
    </alternativeName>
</protein>
<dbReference type="InterPro" id="IPR002467">
    <property type="entry name" value="Pept_M24A_MAP1"/>
</dbReference>
<feature type="binding site" evidence="6">
    <location>
        <position position="233"/>
    </location>
    <ligand>
        <name>a divalent metal cation</name>
        <dbReference type="ChEBI" id="CHEBI:60240"/>
        <label>2</label>
        <note>catalytic</note>
    </ligand>
</feature>
<feature type="binding site" evidence="6">
    <location>
        <position position="202"/>
    </location>
    <ligand>
        <name>a divalent metal cation</name>
        <dbReference type="ChEBI" id="CHEBI:60240"/>
        <label>2</label>
        <note>catalytic</note>
    </ligand>
</feature>
<evidence type="ECO:0000313" key="10">
    <source>
        <dbReference type="Proteomes" id="UP000649799"/>
    </source>
</evidence>